<evidence type="ECO:0000313" key="1">
    <source>
        <dbReference type="EMBL" id="AQL09724.1"/>
    </source>
</evidence>
<protein>
    <submittedName>
        <fullName evidence="1">Calmodulin binding protein isoform 1</fullName>
    </submittedName>
</protein>
<sequence length="114" mass="12704">MYTAGAAIVHVLRVVRCLQLRWAAAEASTKHGEGGALARRLRRVAQGQRVRLHQLRAHRRHPLQPDAVARRLRGAPWPVLRGASSCSWRPHGWMLIASVLPMVRDSSMGDGSFK</sequence>
<reference evidence="1" key="1">
    <citation type="submission" date="2015-12" db="EMBL/GenBank/DDBJ databases">
        <title>Update maize B73 reference genome by single molecule sequencing technologies.</title>
        <authorList>
            <consortium name="Maize Genome Sequencing Project"/>
            <person name="Ware D."/>
        </authorList>
    </citation>
    <scope>NUCLEOTIDE SEQUENCE</scope>
    <source>
        <tissue evidence="1">Seedling</tissue>
    </source>
</reference>
<accession>A0A1D6PKE4</accession>
<gene>
    <name evidence="1" type="ORF">ZEAMMB73_Zm00001d048437</name>
</gene>
<name>A0A1D6PKE4_MAIZE</name>
<dbReference type="EMBL" id="CM000785">
    <property type="protein sequence ID" value="AQL09724.1"/>
    <property type="molecule type" value="Genomic_DNA"/>
</dbReference>
<dbReference type="AlphaFoldDB" id="A0A1D6PKE4"/>
<organism evidence="1">
    <name type="scientific">Zea mays</name>
    <name type="common">Maize</name>
    <dbReference type="NCBI Taxonomy" id="4577"/>
    <lineage>
        <taxon>Eukaryota</taxon>
        <taxon>Viridiplantae</taxon>
        <taxon>Streptophyta</taxon>
        <taxon>Embryophyta</taxon>
        <taxon>Tracheophyta</taxon>
        <taxon>Spermatophyta</taxon>
        <taxon>Magnoliopsida</taxon>
        <taxon>Liliopsida</taxon>
        <taxon>Poales</taxon>
        <taxon>Poaceae</taxon>
        <taxon>PACMAD clade</taxon>
        <taxon>Panicoideae</taxon>
        <taxon>Andropogonodae</taxon>
        <taxon>Andropogoneae</taxon>
        <taxon>Tripsacinae</taxon>
        <taxon>Zea</taxon>
    </lineage>
</organism>
<proteinExistence type="predicted"/>